<organism evidence="7 8">
    <name type="scientific">Rhodosalinus halophilus</name>
    <dbReference type="NCBI Taxonomy" id="2259333"/>
    <lineage>
        <taxon>Bacteria</taxon>
        <taxon>Pseudomonadati</taxon>
        <taxon>Pseudomonadota</taxon>
        <taxon>Alphaproteobacteria</taxon>
        <taxon>Rhodobacterales</taxon>
        <taxon>Paracoccaceae</taxon>
        <taxon>Rhodosalinus</taxon>
    </lineage>
</organism>
<reference evidence="7 8" key="1">
    <citation type="submission" date="2018-07" db="EMBL/GenBank/DDBJ databases">
        <title>Rhodosalinus sp. strain E84T genomic sequence and assembly.</title>
        <authorList>
            <person name="Liu Z.-W."/>
            <person name="Lu D.-C."/>
        </authorList>
    </citation>
    <scope>NUCLEOTIDE SEQUENCE [LARGE SCALE GENOMIC DNA]</scope>
    <source>
        <strain evidence="7 8">E84</strain>
    </source>
</reference>
<keyword evidence="4 6" id="KW-1133">Transmembrane helix</keyword>
<dbReference type="AlphaFoldDB" id="A0A365U4Q4"/>
<keyword evidence="3 6" id="KW-0812">Transmembrane</keyword>
<feature type="transmembrane region" description="Helical" evidence="6">
    <location>
        <begin position="12"/>
        <end position="34"/>
    </location>
</feature>
<evidence type="ECO:0000313" key="8">
    <source>
        <dbReference type="Proteomes" id="UP000253370"/>
    </source>
</evidence>
<protein>
    <recommendedName>
        <fullName evidence="9">Phosphate-starvation-inducible E</fullName>
    </recommendedName>
</protein>
<dbReference type="InterPro" id="IPR020948">
    <property type="entry name" value="P_starv_induced_PsiE-like"/>
</dbReference>
<proteinExistence type="predicted"/>
<evidence type="ECO:0000256" key="2">
    <source>
        <dbReference type="ARBA" id="ARBA00022475"/>
    </source>
</evidence>
<dbReference type="Pfam" id="PF06146">
    <property type="entry name" value="PsiE"/>
    <property type="match status" value="1"/>
</dbReference>
<evidence type="ECO:0000256" key="1">
    <source>
        <dbReference type="ARBA" id="ARBA00004651"/>
    </source>
</evidence>
<keyword evidence="8" id="KW-1185">Reference proteome</keyword>
<dbReference type="Proteomes" id="UP000253370">
    <property type="component" value="Unassembled WGS sequence"/>
</dbReference>
<evidence type="ECO:0000256" key="3">
    <source>
        <dbReference type="ARBA" id="ARBA00022692"/>
    </source>
</evidence>
<evidence type="ECO:0000313" key="7">
    <source>
        <dbReference type="EMBL" id="RBI83132.1"/>
    </source>
</evidence>
<evidence type="ECO:0000256" key="6">
    <source>
        <dbReference type="SAM" id="Phobius"/>
    </source>
</evidence>
<feature type="transmembrane region" description="Helical" evidence="6">
    <location>
        <begin position="112"/>
        <end position="134"/>
    </location>
</feature>
<dbReference type="GO" id="GO:0005886">
    <property type="term" value="C:plasma membrane"/>
    <property type="evidence" value="ECO:0007669"/>
    <property type="project" value="UniProtKB-SubCell"/>
</dbReference>
<evidence type="ECO:0000256" key="5">
    <source>
        <dbReference type="ARBA" id="ARBA00023136"/>
    </source>
</evidence>
<gene>
    <name evidence="7" type="ORF">DRV85_16935</name>
</gene>
<dbReference type="EMBL" id="QNTQ01000021">
    <property type="protein sequence ID" value="RBI83132.1"/>
    <property type="molecule type" value="Genomic_DNA"/>
</dbReference>
<evidence type="ECO:0008006" key="9">
    <source>
        <dbReference type="Google" id="ProtNLM"/>
    </source>
</evidence>
<dbReference type="OrthoDB" id="7874432at2"/>
<dbReference type="RefSeq" id="WP_113290664.1">
    <property type="nucleotide sequence ID" value="NZ_QNTQ01000021.1"/>
</dbReference>
<comment type="caution">
    <text evidence="7">The sequence shown here is derived from an EMBL/GenBank/DDBJ whole genome shotgun (WGS) entry which is preliminary data.</text>
</comment>
<evidence type="ECO:0000256" key="4">
    <source>
        <dbReference type="ARBA" id="ARBA00022989"/>
    </source>
</evidence>
<comment type="subcellular location">
    <subcellularLocation>
        <location evidence="1">Cell membrane</location>
        <topology evidence="1">Multi-pass membrane protein</topology>
    </subcellularLocation>
</comment>
<name>A0A365U4Q4_9RHOB</name>
<accession>A0A365U4Q4</accession>
<keyword evidence="2" id="KW-1003">Cell membrane</keyword>
<keyword evidence="5 6" id="KW-0472">Membrane</keyword>
<sequence>MHLDDLYRHFERIVAGLLMAGMVVVILLALWSFLRAAVLTAADPTGTLDYPVFQTLFDRLLAAIIALELAHSVQLMVTGRRGPTQLRAVLAIGVLAVVRKLVLIDIDSAEPMLLIGLSAAIVALAAALAILSWVQGRRETDRVPSPGAEE</sequence>